<gene>
    <name evidence="2" type="ORF">GSI_08428</name>
</gene>
<keyword evidence="3" id="KW-1185">Reference proteome</keyword>
<feature type="compositionally biased region" description="Basic and acidic residues" evidence="1">
    <location>
        <begin position="29"/>
        <end position="44"/>
    </location>
</feature>
<feature type="compositionally biased region" description="Polar residues" evidence="1">
    <location>
        <begin position="242"/>
        <end position="252"/>
    </location>
</feature>
<name>A0A2G8S6T4_9APHY</name>
<feature type="region of interest" description="Disordered" evidence="1">
    <location>
        <begin position="214"/>
        <end position="252"/>
    </location>
</feature>
<evidence type="ECO:0000313" key="2">
    <source>
        <dbReference type="EMBL" id="PIL29486.1"/>
    </source>
</evidence>
<dbReference type="OrthoDB" id="2746410at2759"/>
<feature type="compositionally biased region" description="Basic and acidic residues" evidence="1">
    <location>
        <begin position="219"/>
        <end position="232"/>
    </location>
</feature>
<feature type="region of interest" description="Disordered" evidence="1">
    <location>
        <begin position="1"/>
        <end position="53"/>
    </location>
</feature>
<organism evidence="2 3">
    <name type="scientific">Ganoderma sinense ZZ0214-1</name>
    <dbReference type="NCBI Taxonomy" id="1077348"/>
    <lineage>
        <taxon>Eukaryota</taxon>
        <taxon>Fungi</taxon>
        <taxon>Dikarya</taxon>
        <taxon>Basidiomycota</taxon>
        <taxon>Agaricomycotina</taxon>
        <taxon>Agaricomycetes</taxon>
        <taxon>Polyporales</taxon>
        <taxon>Polyporaceae</taxon>
        <taxon>Ganoderma</taxon>
    </lineage>
</organism>
<accession>A0A2G8S6T4</accession>
<sequence length="530" mass="58236">MSDSDEYEPSQTLGGAFGEGDGQAVKRPCRSEVRQGMAERRTSRLFEPGGALDSQTSESQFIAGLEMCNAADCISHGITDAVVEDGFADGYTDGVTEGRMGYASVGVQTDAKPETAIPPCPCMLALLSAKEKIHSMQAAYAEQADELQKMRIWMLDNPSLFLDTSEESQVMMDAPWLSHESIDSEELGPRSDAIRLKRGVEDVIGEVEDGQWTKLSNLRTHEEQKGHKENVERKKRHAKQAEYSSAQAPRLPNTPSLLQPEEFQVPFFDTPLFPSSETASLSEVYATSSNPADSNERAGRISAALQNALAGHISFTAGDDSLPGGGDSEVTLEDVLSGAGLLRAVLHPDEEEDESWSCGVEDESAPSNEDLAGSRLDLNELSEQFFGGQGTRETYFPYANKGMMKTDILFSSSELRFSRAQKEAILAWGHDLGARDVPSLYKIEKFQKDALDACGNPTRRVQTTSGHVFYQNAVQHHIAMEGLVVDKKREMMACSMFERNWPEIKVAMSNQLAFARKLTFCDCPSKFGEH</sequence>
<proteinExistence type="predicted"/>
<evidence type="ECO:0000313" key="3">
    <source>
        <dbReference type="Proteomes" id="UP000230002"/>
    </source>
</evidence>
<protein>
    <submittedName>
        <fullName evidence="2">Uncharacterized protein</fullName>
    </submittedName>
</protein>
<dbReference type="STRING" id="1077348.A0A2G8S6T4"/>
<evidence type="ECO:0000256" key="1">
    <source>
        <dbReference type="SAM" id="MobiDB-lite"/>
    </source>
</evidence>
<dbReference type="Proteomes" id="UP000230002">
    <property type="component" value="Unassembled WGS sequence"/>
</dbReference>
<reference evidence="2 3" key="1">
    <citation type="journal article" date="2015" name="Sci. Rep.">
        <title>Chromosome-level genome map provides insights into diverse defense mechanisms in the medicinal fungus Ganoderma sinense.</title>
        <authorList>
            <person name="Zhu Y."/>
            <person name="Xu J."/>
            <person name="Sun C."/>
            <person name="Zhou S."/>
            <person name="Xu H."/>
            <person name="Nelson D.R."/>
            <person name="Qian J."/>
            <person name="Song J."/>
            <person name="Luo H."/>
            <person name="Xiang L."/>
            <person name="Li Y."/>
            <person name="Xu Z."/>
            <person name="Ji A."/>
            <person name="Wang L."/>
            <person name="Lu S."/>
            <person name="Hayward A."/>
            <person name="Sun W."/>
            <person name="Li X."/>
            <person name="Schwartz D.C."/>
            <person name="Wang Y."/>
            <person name="Chen S."/>
        </authorList>
    </citation>
    <scope>NUCLEOTIDE SEQUENCE [LARGE SCALE GENOMIC DNA]</scope>
    <source>
        <strain evidence="2 3">ZZ0214-1</strain>
    </source>
</reference>
<dbReference type="AlphaFoldDB" id="A0A2G8S6T4"/>
<comment type="caution">
    <text evidence="2">The sequence shown here is derived from an EMBL/GenBank/DDBJ whole genome shotgun (WGS) entry which is preliminary data.</text>
</comment>
<dbReference type="EMBL" id="AYKW01000022">
    <property type="protein sequence ID" value="PIL29486.1"/>
    <property type="molecule type" value="Genomic_DNA"/>
</dbReference>